<evidence type="ECO:0000256" key="15">
    <source>
        <dbReference type="ARBA" id="ARBA00023204"/>
    </source>
</evidence>
<comment type="subcellular location">
    <subcellularLocation>
        <location evidence="3">Chromosome</location>
    </subcellularLocation>
    <subcellularLocation>
        <location evidence="2">Nucleus</location>
    </subcellularLocation>
</comment>
<keyword evidence="9" id="KW-0227">DNA damage</keyword>
<evidence type="ECO:0000256" key="12">
    <source>
        <dbReference type="ARBA" id="ARBA00022840"/>
    </source>
</evidence>
<evidence type="ECO:0000256" key="18">
    <source>
        <dbReference type="ARBA" id="ARBA00023306"/>
    </source>
</evidence>
<evidence type="ECO:0000256" key="6">
    <source>
        <dbReference type="ARBA" id="ARBA00022454"/>
    </source>
</evidence>
<dbReference type="Gramene" id="ONK77173">
    <property type="protein sequence ID" value="ONK77173"/>
    <property type="gene ID" value="A4U43_C02F3850"/>
</dbReference>
<feature type="coiled-coil region" evidence="22">
    <location>
        <begin position="214"/>
        <end position="262"/>
    </location>
</feature>
<dbReference type="InterPro" id="IPR013134">
    <property type="entry name" value="Zn_hook_RAD50"/>
</dbReference>
<dbReference type="GO" id="GO:0006302">
    <property type="term" value="P:double-strand break repair"/>
    <property type="evidence" value="ECO:0007669"/>
    <property type="project" value="InterPro"/>
</dbReference>
<evidence type="ECO:0000256" key="2">
    <source>
        <dbReference type="ARBA" id="ARBA00004123"/>
    </source>
</evidence>
<dbReference type="GO" id="GO:0000722">
    <property type="term" value="P:telomere maintenance via recombination"/>
    <property type="evidence" value="ECO:0007669"/>
    <property type="project" value="UniProtKB-ARBA"/>
</dbReference>
<evidence type="ECO:0000256" key="5">
    <source>
        <dbReference type="ARBA" id="ARBA00017893"/>
    </source>
</evidence>
<dbReference type="Proteomes" id="UP000243459">
    <property type="component" value="Chromosome 2"/>
</dbReference>
<feature type="coiled-coil region" evidence="22">
    <location>
        <begin position="679"/>
        <end position="792"/>
    </location>
</feature>
<evidence type="ECO:0000256" key="9">
    <source>
        <dbReference type="ARBA" id="ARBA00022763"/>
    </source>
</evidence>
<keyword evidence="14 22" id="KW-0175">Coiled coil</keyword>
<comment type="subunit">
    <text evidence="20">Component of the MRN complex composed of two heterodimers RAD50 and MRE11 associated with a single NBS1.</text>
</comment>
<evidence type="ECO:0000256" key="4">
    <source>
        <dbReference type="ARBA" id="ARBA00009439"/>
    </source>
</evidence>
<feature type="coiled-coil region" evidence="22">
    <location>
        <begin position="291"/>
        <end position="336"/>
    </location>
</feature>
<dbReference type="GO" id="GO:0005524">
    <property type="term" value="F:ATP binding"/>
    <property type="evidence" value="ECO:0007669"/>
    <property type="project" value="UniProtKB-KW"/>
</dbReference>
<dbReference type="PROSITE" id="PS51131">
    <property type="entry name" value="ZN_HOOK"/>
    <property type="match status" value="1"/>
</dbReference>
<feature type="binding site" evidence="21">
    <location>
        <position position="614"/>
    </location>
    <ligand>
        <name>Zn(2+)</name>
        <dbReference type="ChEBI" id="CHEBI:29105"/>
    </ligand>
</feature>
<dbReference type="AlphaFoldDB" id="A0A5P1FHH5"/>
<keyword evidence="7 21" id="KW-0479">Metal-binding</keyword>
<evidence type="ECO:0000256" key="11">
    <source>
        <dbReference type="ARBA" id="ARBA00022833"/>
    </source>
</evidence>
<dbReference type="Pfam" id="PF13476">
    <property type="entry name" value="AAA_23"/>
    <property type="match status" value="1"/>
</dbReference>
<evidence type="ECO:0000313" key="24">
    <source>
        <dbReference type="EMBL" id="ONK77173.1"/>
    </source>
</evidence>
<evidence type="ECO:0000256" key="1">
    <source>
        <dbReference type="ARBA" id="ARBA00001947"/>
    </source>
</evidence>
<dbReference type="OMA" id="FSDYYYR"/>
<proteinExistence type="inferred from homology"/>
<feature type="coiled-coil region" evidence="22">
    <location>
        <begin position="849"/>
        <end position="899"/>
    </location>
</feature>
<dbReference type="GO" id="GO:0046872">
    <property type="term" value="F:metal ion binding"/>
    <property type="evidence" value="ECO:0007669"/>
    <property type="project" value="UniProtKB-UniRule"/>
</dbReference>
<keyword evidence="10" id="KW-0378">Hydrolase</keyword>
<dbReference type="GO" id="GO:0007004">
    <property type="term" value="P:telomere maintenance via telomerase"/>
    <property type="evidence" value="ECO:0007669"/>
    <property type="project" value="TreeGrafter"/>
</dbReference>
<evidence type="ECO:0000256" key="16">
    <source>
        <dbReference type="ARBA" id="ARBA00023242"/>
    </source>
</evidence>
<dbReference type="GO" id="GO:0000794">
    <property type="term" value="C:condensed nuclear chromosome"/>
    <property type="evidence" value="ECO:0007669"/>
    <property type="project" value="TreeGrafter"/>
</dbReference>
<keyword evidence="16" id="KW-0539">Nucleus</keyword>
<comment type="similarity">
    <text evidence="4">Belongs to the SMC family. RAD50 subfamily.</text>
</comment>
<dbReference type="FunFam" id="3.40.50.300:FF:000593">
    <property type="entry name" value="DNA repair protein RAD50"/>
    <property type="match status" value="1"/>
</dbReference>
<evidence type="ECO:0000259" key="23">
    <source>
        <dbReference type="PROSITE" id="PS51131"/>
    </source>
</evidence>
<keyword evidence="8" id="KW-0547">Nucleotide-binding</keyword>
<dbReference type="GO" id="GO:0070192">
    <property type="term" value="P:chromosome organization involved in meiotic cell cycle"/>
    <property type="evidence" value="ECO:0007669"/>
    <property type="project" value="TreeGrafter"/>
</dbReference>
<dbReference type="Gene3D" id="3.40.50.300">
    <property type="entry name" value="P-loop containing nucleotide triphosphate hydrolases"/>
    <property type="match status" value="2"/>
</dbReference>
<dbReference type="GO" id="GO:0030870">
    <property type="term" value="C:Mre11 complex"/>
    <property type="evidence" value="ECO:0007669"/>
    <property type="project" value="TreeGrafter"/>
</dbReference>
<evidence type="ECO:0000256" key="14">
    <source>
        <dbReference type="ARBA" id="ARBA00023054"/>
    </source>
</evidence>
<protein>
    <recommendedName>
        <fullName evidence="5">DNA repair protein RAD50</fullName>
    </recommendedName>
</protein>
<keyword evidence="13" id="KW-0460">Magnesium</keyword>
<dbReference type="GO" id="GO:0051880">
    <property type="term" value="F:G-quadruplex DNA binding"/>
    <property type="evidence" value="ECO:0007669"/>
    <property type="project" value="TreeGrafter"/>
</dbReference>
<comment type="catalytic activity">
    <reaction evidence="19">
        <text>ATP + H2O = ADP + phosphate + H(+)</text>
        <dbReference type="Rhea" id="RHEA:13065"/>
        <dbReference type="ChEBI" id="CHEBI:15377"/>
        <dbReference type="ChEBI" id="CHEBI:15378"/>
        <dbReference type="ChEBI" id="CHEBI:30616"/>
        <dbReference type="ChEBI" id="CHEBI:43474"/>
        <dbReference type="ChEBI" id="CHEBI:456216"/>
    </reaction>
</comment>
<feature type="domain" description="Zinc-hook" evidence="23">
    <location>
        <begin position="567"/>
        <end position="666"/>
    </location>
</feature>
<name>A0A5P1FHH5_ASPOF</name>
<keyword evidence="12" id="KW-0067">ATP-binding</keyword>
<keyword evidence="18" id="KW-0131">Cell cycle</keyword>
<gene>
    <name evidence="24" type="ORF">A4U43_C02F3850</name>
</gene>
<dbReference type="EMBL" id="CM007382">
    <property type="protein sequence ID" value="ONK77173.1"/>
    <property type="molecule type" value="Genomic_DNA"/>
</dbReference>
<organism evidence="24 25">
    <name type="scientific">Asparagus officinalis</name>
    <name type="common">Garden asparagus</name>
    <dbReference type="NCBI Taxonomy" id="4686"/>
    <lineage>
        <taxon>Eukaryota</taxon>
        <taxon>Viridiplantae</taxon>
        <taxon>Streptophyta</taxon>
        <taxon>Embryophyta</taxon>
        <taxon>Tracheophyta</taxon>
        <taxon>Spermatophyta</taxon>
        <taxon>Magnoliopsida</taxon>
        <taxon>Liliopsida</taxon>
        <taxon>Asparagales</taxon>
        <taxon>Asparagaceae</taxon>
        <taxon>Asparagoideae</taxon>
        <taxon>Asparagus</taxon>
    </lineage>
</organism>
<evidence type="ECO:0000256" key="21">
    <source>
        <dbReference type="PROSITE-ProRule" id="PRU00471"/>
    </source>
</evidence>
<evidence type="ECO:0000313" key="25">
    <source>
        <dbReference type="Proteomes" id="UP000243459"/>
    </source>
</evidence>
<dbReference type="SUPFAM" id="SSF52540">
    <property type="entry name" value="P-loop containing nucleoside triphosphate hydrolases"/>
    <property type="match status" value="2"/>
</dbReference>
<evidence type="ECO:0000256" key="13">
    <source>
        <dbReference type="ARBA" id="ARBA00022842"/>
    </source>
</evidence>
<dbReference type="InterPro" id="IPR038729">
    <property type="entry name" value="Rad50/SbcC_AAA"/>
</dbReference>
<evidence type="ECO:0000256" key="8">
    <source>
        <dbReference type="ARBA" id="ARBA00022741"/>
    </source>
</evidence>
<reference evidence="25" key="1">
    <citation type="journal article" date="2017" name="Nat. Commun.">
        <title>The asparagus genome sheds light on the origin and evolution of a young Y chromosome.</title>
        <authorList>
            <person name="Harkess A."/>
            <person name="Zhou J."/>
            <person name="Xu C."/>
            <person name="Bowers J.E."/>
            <person name="Van der Hulst R."/>
            <person name="Ayyampalayam S."/>
            <person name="Mercati F."/>
            <person name="Riccardi P."/>
            <person name="McKain M.R."/>
            <person name="Kakrana A."/>
            <person name="Tang H."/>
            <person name="Ray J."/>
            <person name="Groenendijk J."/>
            <person name="Arikit S."/>
            <person name="Mathioni S.M."/>
            <person name="Nakano M."/>
            <person name="Shan H."/>
            <person name="Telgmann-Rauber A."/>
            <person name="Kanno A."/>
            <person name="Yue Z."/>
            <person name="Chen H."/>
            <person name="Li W."/>
            <person name="Chen Y."/>
            <person name="Xu X."/>
            <person name="Zhang Y."/>
            <person name="Luo S."/>
            <person name="Chen H."/>
            <person name="Gao J."/>
            <person name="Mao Z."/>
            <person name="Pires J.C."/>
            <person name="Luo M."/>
            <person name="Kudrna D."/>
            <person name="Wing R.A."/>
            <person name="Meyers B.C."/>
            <person name="Yi K."/>
            <person name="Kong H."/>
            <person name="Lavrijsen P."/>
            <person name="Sunseri F."/>
            <person name="Falavigna A."/>
            <person name="Ye Y."/>
            <person name="Leebens-Mack J.H."/>
            <person name="Chen G."/>
        </authorList>
    </citation>
    <scope>NUCLEOTIDE SEQUENCE [LARGE SCALE GENOMIC DNA]</scope>
    <source>
        <strain evidence="25">cv. DH0086</strain>
    </source>
</reference>
<keyword evidence="11 21" id="KW-0862">Zinc</keyword>
<evidence type="ECO:0000256" key="19">
    <source>
        <dbReference type="ARBA" id="ARBA00049360"/>
    </source>
</evidence>
<evidence type="ECO:0000256" key="20">
    <source>
        <dbReference type="ARBA" id="ARBA00064981"/>
    </source>
</evidence>
<sequence>MSTVDKMLIKGIRSFDPENKNVITFYRPLTLIVGPNGAGKTTIIECLKQACTGELPPNSRSGHSFIHDPKVAGETETKGQIKLRFKTAAGKDVVCIRSFQLTQKASKMEFKALESVLQTINPHTGEKVCLSYRCADMDREIPQLMGVSKAILENVIFVHQDESNWPVQDPSTLKKKFDDIFSATRYTKALEVIKKLHKDQAHEIKTYKLKLENLQTLKDAAHKLRDSISQEQEKSESLKAQIKELERNIQGVEDKILHTETTLKELRKLGDQISTSTTARSTLFKLQQTQYAALAEENEDTDEELKEWQSKFEERIALLQSKISKLEREMNDEETRSSTFSQTINESMREIGKLQAEADAHISLRHERDSRIQKIIGKHNLGFLPDAPFSDDVAASLTNRIKTRLLDLEKGLQDKKKSNESELKFLWERYVKANAQCSEIDGQKQAKFQTKAGIIKRMKERENERDIAEHELSSLNLSNIDEKEKKLQIEMERKAHALGSRDYESTINQKKTEMFSLEQNIKALYREKDIMASDSEDRVKLDLKKEELANSKRRFLDSKLQSLAPASSDIDSFPKVLLQAMESRDMQKSKFNIADGMRQMFDPFERVARSFHICPCCERPFSPEEEDDFVEKQRTKSASSAEHVRKLAVDSSEADSQFQQLDKLRMVYEEYLKLRKETIPLAEKNLEDLREDYEKKSQAYEDLLGVLAHVETEKNAVEALVQPVETVERLLHEMQMLRSQIEDLEYKLDAQVQGVKSPEEIQLQLNAEQSKKEQLSQEIDSLREEQRIFTNDLSNIKMRWHAVREEKLKASNILHKFKKAEEDLVSLAEERTQVDLDEKHLAEAIGPLLKEKEKLMQEHADLKMKLELEYVDSKRGEKLKELQEKLALSESYLKKCEERKQEISAELYKSKELLRNQDQLKRNIDDNLNYRKTKAEVDDLTREIEILEEKVLDIGGLSAIEADHKRHIQEKERLLSELNRCHGTLSVYQSNVSKHKLELKQSQYTDIDKRYFNQLIQLKTTEMANKDLDRYYNALDKALMRFHAMKMEEINKIIRELWQQTYRGQDIDYISIHSDSEGAGSRSYSYRQSVVMQTGDAELEMRGRCSAGQKVLASLIIRLALAETFCLNCGILALDEPTTNLDGPNAESLAAALLRIMEDRKGQENFQLIVITHDERFAQLIGQRQHAERYYRVTKDEHQHSIIEAQEIFD</sequence>
<evidence type="ECO:0000256" key="3">
    <source>
        <dbReference type="ARBA" id="ARBA00004286"/>
    </source>
</evidence>
<keyword evidence="6" id="KW-0158">Chromosome</keyword>
<keyword evidence="15" id="KW-0234">DNA repair</keyword>
<feature type="coiled-coil region" evidence="22">
    <location>
        <begin position="930"/>
        <end position="977"/>
    </location>
</feature>
<keyword evidence="17" id="KW-0469">Meiosis</keyword>
<dbReference type="GO" id="GO:0043047">
    <property type="term" value="F:single-stranded telomeric DNA binding"/>
    <property type="evidence" value="ECO:0007669"/>
    <property type="project" value="TreeGrafter"/>
</dbReference>
<evidence type="ECO:0000256" key="10">
    <source>
        <dbReference type="ARBA" id="ARBA00022801"/>
    </source>
</evidence>
<comment type="cofactor">
    <cofactor evidence="1">
        <name>Zn(2+)</name>
        <dbReference type="ChEBI" id="CHEBI:29105"/>
    </cofactor>
</comment>
<dbReference type="PANTHER" id="PTHR18867">
    <property type="entry name" value="RAD50"/>
    <property type="match status" value="1"/>
</dbReference>
<accession>A0A5P1FHH5</accession>
<dbReference type="InterPro" id="IPR027417">
    <property type="entry name" value="P-loop_NTPase"/>
</dbReference>
<dbReference type="GO" id="GO:0003691">
    <property type="term" value="F:double-stranded telomeric DNA binding"/>
    <property type="evidence" value="ECO:0007669"/>
    <property type="project" value="TreeGrafter"/>
</dbReference>
<dbReference type="GO" id="GO:0016887">
    <property type="term" value="F:ATP hydrolysis activity"/>
    <property type="evidence" value="ECO:0007669"/>
    <property type="project" value="InterPro"/>
</dbReference>
<evidence type="ECO:0000256" key="7">
    <source>
        <dbReference type="ARBA" id="ARBA00022723"/>
    </source>
</evidence>
<feature type="binding site" evidence="21">
    <location>
        <position position="617"/>
    </location>
    <ligand>
        <name>Zn(2+)</name>
        <dbReference type="ChEBI" id="CHEBI:29105"/>
    </ligand>
</feature>
<dbReference type="FunFam" id="3.40.50.300:FF:001649">
    <property type="entry name" value="DNA repair protein RAD50"/>
    <property type="match status" value="1"/>
</dbReference>
<keyword evidence="25" id="KW-1185">Reference proteome</keyword>
<evidence type="ECO:0000256" key="17">
    <source>
        <dbReference type="ARBA" id="ARBA00023254"/>
    </source>
</evidence>
<evidence type="ECO:0000256" key="22">
    <source>
        <dbReference type="SAM" id="Coils"/>
    </source>
</evidence>
<dbReference type="PANTHER" id="PTHR18867:SF12">
    <property type="entry name" value="DNA REPAIR PROTEIN RAD50"/>
    <property type="match status" value="1"/>
</dbReference>